<dbReference type="InterPro" id="IPR046364">
    <property type="entry name" value="Exo70_C"/>
</dbReference>
<evidence type="ECO:0000313" key="6">
    <source>
        <dbReference type="EMBL" id="KAJ7625483.1"/>
    </source>
</evidence>
<keyword evidence="7" id="KW-1185">Reference proteome</keyword>
<comment type="function">
    <text evidence="4">Involved in the secretory pathway as part of the exocyst complex which tethers secretory vesicles to the sites of exocytosis. Also plays a role in the assembly of the exocyst.</text>
</comment>
<evidence type="ECO:0000256" key="4">
    <source>
        <dbReference type="RuleBase" id="RU365026"/>
    </source>
</evidence>
<keyword evidence="3 4" id="KW-0268">Exocytosis</keyword>
<dbReference type="InterPro" id="IPR016159">
    <property type="entry name" value="Cullin_repeat-like_dom_sf"/>
</dbReference>
<evidence type="ECO:0000256" key="2">
    <source>
        <dbReference type="ARBA" id="ARBA00022448"/>
    </source>
</evidence>
<keyword evidence="4" id="KW-0653">Protein transport</keyword>
<organism evidence="6 7">
    <name type="scientific">Roridomyces roridus</name>
    <dbReference type="NCBI Taxonomy" id="1738132"/>
    <lineage>
        <taxon>Eukaryota</taxon>
        <taxon>Fungi</taxon>
        <taxon>Dikarya</taxon>
        <taxon>Basidiomycota</taxon>
        <taxon>Agaricomycotina</taxon>
        <taxon>Agaricomycetes</taxon>
        <taxon>Agaricomycetidae</taxon>
        <taxon>Agaricales</taxon>
        <taxon>Marasmiineae</taxon>
        <taxon>Mycenaceae</taxon>
        <taxon>Roridomyces</taxon>
    </lineage>
</organism>
<dbReference type="PANTHER" id="PTHR12542">
    <property type="entry name" value="EXOCYST COMPLEX PROTEIN EXO70"/>
    <property type="match status" value="1"/>
</dbReference>
<dbReference type="Pfam" id="PF03081">
    <property type="entry name" value="Exo70_C"/>
    <property type="match status" value="1"/>
</dbReference>
<dbReference type="GO" id="GO:0006887">
    <property type="term" value="P:exocytosis"/>
    <property type="evidence" value="ECO:0007669"/>
    <property type="project" value="UniProtKB-KW"/>
</dbReference>
<protein>
    <recommendedName>
        <fullName evidence="4">Exocyst complex protein EXO70</fullName>
    </recommendedName>
</protein>
<dbReference type="GO" id="GO:0000145">
    <property type="term" value="C:exocyst"/>
    <property type="evidence" value="ECO:0007669"/>
    <property type="project" value="InterPro"/>
</dbReference>
<dbReference type="Proteomes" id="UP001221142">
    <property type="component" value="Unassembled WGS sequence"/>
</dbReference>
<comment type="similarity">
    <text evidence="1 4">Belongs to the EXO70 family.</text>
</comment>
<evidence type="ECO:0000256" key="3">
    <source>
        <dbReference type="ARBA" id="ARBA00022483"/>
    </source>
</evidence>
<dbReference type="EMBL" id="JARKIF010000012">
    <property type="protein sequence ID" value="KAJ7625483.1"/>
    <property type="molecule type" value="Genomic_DNA"/>
</dbReference>
<sequence>MDDETAEIELLEQNLNKTRQISQRMTTILTSFDTRLAKLEKSILPLYTSTQILNRRANNIEKALVKIDEVASNQEGIAAEEALILRGPQPGQIPVYQEALERLNASIAFKSSDRDSLDTARLVETGAKKLTQLYTKLVAEASTGATPPPNAEISAASFNPAILNTLRPIVAFMRTLPLPASHPSHPAAPAIMSTLKDAQKGYADMRGNWSRKCLEAQGKRVVDRADSIDPIVAGKDFGRWVESLMNVADEEYKLIKELSLLSSPNLVASSYNSLLNPILVLFSTTLTSLIAFIKRSLHKYAFLALASYETLLALQPRWDTVLSRRGSENSKANELKDGLGTLRGVCLRSFPEFLADIKMASLGKTTAGGDAATGVADFASSAVKYLDRLPEVHSAASAALLQLGDGNWKMGEGVQLAKGAKLGEGDEQIIIEHFVYDVVTTAINSLTTISRTQKRPAFGSMYLLNNIFYLRHNLILSPAHDALLDLLSKPTQDALNSNYRTAKAAYYDANFAPLLQMLTDDPAGKGSSSSAAKSAVKEKFTKFYELLDEVLERHKGTRLLEDDPEARAAIGEDVVKLVVPSLVRFTNKYREKEFSKNPQKYIKYSSEAVESQLRAIYR</sequence>
<evidence type="ECO:0000259" key="5">
    <source>
        <dbReference type="Pfam" id="PF03081"/>
    </source>
</evidence>
<name>A0AAD7FI61_9AGAR</name>
<dbReference type="GO" id="GO:0015031">
    <property type="term" value="P:protein transport"/>
    <property type="evidence" value="ECO:0007669"/>
    <property type="project" value="UniProtKB-KW"/>
</dbReference>
<keyword evidence="2 4" id="KW-0813">Transport</keyword>
<dbReference type="GO" id="GO:0005546">
    <property type="term" value="F:phosphatidylinositol-4,5-bisphosphate binding"/>
    <property type="evidence" value="ECO:0007669"/>
    <property type="project" value="InterPro"/>
</dbReference>
<dbReference type="GO" id="GO:0005935">
    <property type="term" value="C:cellular bud neck"/>
    <property type="evidence" value="ECO:0007669"/>
    <property type="project" value="UniProtKB-SubCell"/>
</dbReference>
<reference evidence="6" key="1">
    <citation type="submission" date="2023-03" db="EMBL/GenBank/DDBJ databases">
        <title>Massive genome expansion in bonnet fungi (Mycena s.s.) driven by repeated elements and novel gene families across ecological guilds.</title>
        <authorList>
            <consortium name="Lawrence Berkeley National Laboratory"/>
            <person name="Harder C.B."/>
            <person name="Miyauchi S."/>
            <person name="Viragh M."/>
            <person name="Kuo A."/>
            <person name="Thoen E."/>
            <person name="Andreopoulos B."/>
            <person name="Lu D."/>
            <person name="Skrede I."/>
            <person name="Drula E."/>
            <person name="Henrissat B."/>
            <person name="Morin E."/>
            <person name="Kohler A."/>
            <person name="Barry K."/>
            <person name="LaButti K."/>
            <person name="Morin E."/>
            <person name="Salamov A."/>
            <person name="Lipzen A."/>
            <person name="Mereny Z."/>
            <person name="Hegedus B."/>
            <person name="Baldrian P."/>
            <person name="Stursova M."/>
            <person name="Weitz H."/>
            <person name="Taylor A."/>
            <person name="Grigoriev I.V."/>
            <person name="Nagy L.G."/>
            <person name="Martin F."/>
            <person name="Kauserud H."/>
        </authorList>
    </citation>
    <scope>NUCLEOTIDE SEQUENCE</scope>
    <source>
        <strain evidence="6">9284</strain>
    </source>
</reference>
<proteinExistence type="inferred from homology"/>
<evidence type="ECO:0000313" key="7">
    <source>
        <dbReference type="Proteomes" id="UP001221142"/>
    </source>
</evidence>
<comment type="subcellular location">
    <subcellularLocation>
        <location evidence="4">Bud</location>
    </subcellularLocation>
    <subcellularLocation>
        <location evidence="4">Bud neck</location>
    </subcellularLocation>
</comment>
<accession>A0AAD7FI61</accession>
<dbReference type="SUPFAM" id="SSF74788">
    <property type="entry name" value="Cullin repeat-like"/>
    <property type="match status" value="1"/>
</dbReference>
<dbReference type="AlphaFoldDB" id="A0AAD7FI61"/>
<gene>
    <name evidence="6" type="ORF">FB45DRAFT_921554</name>
</gene>
<feature type="domain" description="Exocyst complex subunit Exo70 C-terminal" evidence="5">
    <location>
        <begin position="242"/>
        <end position="613"/>
    </location>
</feature>
<dbReference type="InterPro" id="IPR004140">
    <property type="entry name" value="Exo70"/>
</dbReference>
<comment type="caution">
    <text evidence="6">The sequence shown here is derived from an EMBL/GenBank/DDBJ whole genome shotgun (WGS) entry which is preliminary data.</text>
</comment>
<dbReference type="PANTHER" id="PTHR12542:SF41">
    <property type="entry name" value="EXOCYST COMPLEX COMPONENT 7"/>
    <property type="match status" value="1"/>
</dbReference>
<dbReference type="Gene3D" id="1.20.1280.170">
    <property type="entry name" value="Exocyst complex component Exo70"/>
    <property type="match status" value="1"/>
</dbReference>
<evidence type="ECO:0000256" key="1">
    <source>
        <dbReference type="ARBA" id="ARBA00006756"/>
    </source>
</evidence>